<evidence type="ECO:0008006" key="8">
    <source>
        <dbReference type="Google" id="ProtNLM"/>
    </source>
</evidence>
<dbReference type="Gene3D" id="1.10.287.130">
    <property type="match status" value="1"/>
</dbReference>
<dbReference type="Pfam" id="PF00512">
    <property type="entry name" value="HisKA"/>
    <property type="match status" value="1"/>
</dbReference>
<dbReference type="SUPFAM" id="SSF55785">
    <property type="entry name" value="PYP-like sensor domain (PAS domain)"/>
    <property type="match status" value="1"/>
</dbReference>
<dbReference type="GO" id="GO:0000155">
    <property type="term" value="F:phosphorelay sensor kinase activity"/>
    <property type="evidence" value="ECO:0007669"/>
    <property type="project" value="InterPro"/>
</dbReference>
<dbReference type="InterPro" id="IPR036890">
    <property type="entry name" value="HATPase_C_sf"/>
</dbReference>
<dbReference type="InterPro" id="IPR005467">
    <property type="entry name" value="His_kinase_dom"/>
</dbReference>
<dbReference type="Pfam" id="PF02518">
    <property type="entry name" value="HATPase_c"/>
    <property type="match status" value="1"/>
</dbReference>
<dbReference type="InterPro" id="IPR001789">
    <property type="entry name" value="Sig_transdc_resp-reg_receiver"/>
</dbReference>
<dbReference type="KEGG" id="pno:SNOG_13481"/>
<proteinExistence type="predicted"/>
<dbReference type="EMBL" id="CH445351">
    <property type="protein sequence ID" value="EAT78928.2"/>
    <property type="molecule type" value="Genomic_DNA"/>
</dbReference>
<evidence type="ECO:0000256" key="1">
    <source>
        <dbReference type="ARBA" id="ARBA00022553"/>
    </source>
</evidence>
<dbReference type="PANTHER" id="PTHR43719">
    <property type="entry name" value="TWO-COMPONENT HISTIDINE KINASE"/>
    <property type="match status" value="1"/>
</dbReference>
<evidence type="ECO:0000259" key="4">
    <source>
        <dbReference type="PROSITE" id="PS50110"/>
    </source>
</evidence>
<dbReference type="InterPro" id="IPR000014">
    <property type="entry name" value="PAS"/>
</dbReference>
<dbReference type="InterPro" id="IPR011006">
    <property type="entry name" value="CheY-like_superfamily"/>
</dbReference>
<dbReference type="InterPro" id="IPR035965">
    <property type="entry name" value="PAS-like_dom_sf"/>
</dbReference>
<dbReference type="Proteomes" id="UP000001055">
    <property type="component" value="Unassembled WGS sequence"/>
</dbReference>
<dbReference type="SMART" id="SM00448">
    <property type="entry name" value="REC"/>
    <property type="match status" value="1"/>
</dbReference>
<dbReference type="CDD" id="cd17546">
    <property type="entry name" value="REC_hyHK_CKI1_RcsC-like"/>
    <property type="match status" value="1"/>
</dbReference>
<dbReference type="PROSITE" id="PS50109">
    <property type="entry name" value="HIS_KIN"/>
    <property type="match status" value="1"/>
</dbReference>
<feature type="modified residue" description="4-aspartylphosphate" evidence="2">
    <location>
        <position position="500"/>
    </location>
</feature>
<evidence type="ECO:0000256" key="2">
    <source>
        <dbReference type="PROSITE-ProRule" id="PRU00169"/>
    </source>
</evidence>
<dbReference type="InterPro" id="IPR004358">
    <property type="entry name" value="Sig_transdc_His_kin-like_C"/>
</dbReference>
<dbReference type="InParanoid" id="Q0U433"/>
<dbReference type="InterPro" id="IPR003661">
    <property type="entry name" value="HisK_dim/P_dom"/>
</dbReference>
<feature type="domain" description="Histidine kinase" evidence="3">
    <location>
        <begin position="154"/>
        <end position="393"/>
    </location>
</feature>
<accession>Q0U433</accession>
<dbReference type="SUPFAM" id="SSF55874">
    <property type="entry name" value="ATPase domain of HSP90 chaperone/DNA topoisomerase II/histidine kinase"/>
    <property type="match status" value="1"/>
</dbReference>
<name>Q0U433_PHANO</name>
<evidence type="ECO:0000259" key="5">
    <source>
        <dbReference type="PROSITE" id="PS50112"/>
    </source>
</evidence>
<protein>
    <recommendedName>
        <fullName evidence="8">Histidine kinase</fullName>
    </recommendedName>
</protein>
<feature type="domain" description="PAS" evidence="5">
    <location>
        <begin position="1"/>
        <end position="65"/>
    </location>
</feature>
<dbReference type="InterPro" id="IPR050956">
    <property type="entry name" value="2C_system_His_kinase"/>
</dbReference>
<sequence length="608" mass="67787">MEMSDVGVFEYNTEGKLLHANEAWYKLSSHPRDLPAHVNFSFMDLVHPEDQSLVLSMWNKLAQGIPVTFEMRWKSHGYVLSACVPIFDEDNVLISIAGNTIDIADQKKTQEAIQARVEALEQARVSEMKLTRLQHRRVQEALEAKRQQENFIDMTSHELRNPLSAVVQCAELVIAELQRLLIKPSKATGDILDPSVVQEDLSSSLDALQTIVSCSMHQKRVIDDVLTLSKLDSDLIIITPVRVRPTVVVSDAIKMFVVECQQMDIQLGFVEDESIKQVEWVMLDPSRLLQILINLFAASKGPDIFNQSEWGAGRMCHLWIKVTDTGCGMTEDEQKNLFSRFTQASPRTHVKYGGSGLGLFISKSLTTLLGGGIGVASAADVGSTFAFFVGTRLAEPPADHVVGRASQETSLVDRTCDYQIAMNSVKLNVLIVEDNLVNQRVLKKQLDKCGWTVHVAGNGQEALDWLKRSIFWRNEHEAVDGIEFKEDCQPKAELDIILLDIEMPIMDGLTCARRIREYEKRGLLGLPPSASGQQGPLPSDERSAPIQNQKFRLPLLAVSANARVEQIQEAVAAGMDDAITKPFRIPEIWPKITSLIPRLSSTGEGKRR</sequence>
<dbReference type="Gene3D" id="3.30.565.10">
    <property type="entry name" value="Histidine kinase-like ATPase, C-terminal domain"/>
    <property type="match status" value="1"/>
</dbReference>
<dbReference type="SUPFAM" id="SSF52172">
    <property type="entry name" value="CheY-like"/>
    <property type="match status" value="1"/>
</dbReference>
<dbReference type="VEuPathDB" id="FungiDB:JI435_134810"/>
<dbReference type="InterPro" id="IPR036097">
    <property type="entry name" value="HisK_dim/P_sf"/>
</dbReference>
<reference evidence="7" key="1">
    <citation type="journal article" date="2007" name="Plant Cell">
        <title>Dothideomycete-plant interactions illuminated by genome sequencing and EST analysis of the wheat pathogen Stagonospora nodorum.</title>
        <authorList>
            <person name="Hane J.K."/>
            <person name="Lowe R.G."/>
            <person name="Solomon P.S."/>
            <person name="Tan K.C."/>
            <person name="Schoch C.L."/>
            <person name="Spatafora J.W."/>
            <person name="Crous P.W."/>
            <person name="Kodira C."/>
            <person name="Birren B.W."/>
            <person name="Galagan J.E."/>
            <person name="Torriani S.F."/>
            <person name="McDonald B.A."/>
            <person name="Oliver R.P."/>
        </authorList>
    </citation>
    <scope>NUCLEOTIDE SEQUENCE [LARGE SCALE GENOMIC DNA]</scope>
    <source>
        <strain evidence="7">SN15 / ATCC MYA-4574 / FGSC 10173</strain>
    </source>
</reference>
<feature type="domain" description="Response regulatory" evidence="4">
    <location>
        <begin position="428"/>
        <end position="596"/>
    </location>
</feature>
<evidence type="ECO:0000259" key="3">
    <source>
        <dbReference type="PROSITE" id="PS50109"/>
    </source>
</evidence>
<dbReference type="PANTHER" id="PTHR43719:SF30">
    <property type="entry name" value="TWO-COMPONENT SYSTEM RESPONSE REGULATOR"/>
    <property type="match status" value="1"/>
</dbReference>
<evidence type="ECO:0000313" key="6">
    <source>
        <dbReference type="EMBL" id="EAT78928.2"/>
    </source>
</evidence>
<dbReference type="SUPFAM" id="SSF47384">
    <property type="entry name" value="Homodimeric domain of signal transducing histidine kinase"/>
    <property type="match status" value="1"/>
</dbReference>
<dbReference type="Gene3D" id="3.30.450.20">
    <property type="entry name" value="PAS domain"/>
    <property type="match status" value="1"/>
</dbReference>
<dbReference type="PROSITE" id="PS50112">
    <property type="entry name" value="PAS"/>
    <property type="match status" value="1"/>
</dbReference>
<dbReference type="PRINTS" id="PR00344">
    <property type="entry name" value="BCTRLSENSOR"/>
</dbReference>
<dbReference type="CDD" id="cd00082">
    <property type="entry name" value="HisKA"/>
    <property type="match status" value="1"/>
</dbReference>
<dbReference type="CDD" id="cd00130">
    <property type="entry name" value="PAS"/>
    <property type="match status" value="1"/>
</dbReference>
<dbReference type="Gene3D" id="3.40.50.2300">
    <property type="match status" value="1"/>
</dbReference>
<organism evidence="6 7">
    <name type="scientific">Phaeosphaeria nodorum (strain SN15 / ATCC MYA-4574 / FGSC 10173)</name>
    <name type="common">Glume blotch fungus</name>
    <name type="synonym">Parastagonospora nodorum</name>
    <dbReference type="NCBI Taxonomy" id="321614"/>
    <lineage>
        <taxon>Eukaryota</taxon>
        <taxon>Fungi</taxon>
        <taxon>Dikarya</taxon>
        <taxon>Ascomycota</taxon>
        <taxon>Pezizomycotina</taxon>
        <taxon>Dothideomycetes</taxon>
        <taxon>Pleosporomycetidae</taxon>
        <taxon>Pleosporales</taxon>
        <taxon>Pleosporineae</taxon>
        <taxon>Phaeosphaeriaceae</taxon>
        <taxon>Parastagonospora</taxon>
    </lineage>
</organism>
<evidence type="ECO:0000313" key="7">
    <source>
        <dbReference type="Proteomes" id="UP000001055"/>
    </source>
</evidence>
<dbReference type="PROSITE" id="PS50110">
    <property type="entry name" value="RESPONSE_REGULATORY"/>
    <property type="match status" value="1"/>
</dbReference>
<dbReference type="RefSeq" id="XP_001803692.1">
    <property type="nucleotide sequence ID" value="XM_001803640.1"/>
</dbReference>
<dbReference type="InterPro" id="IPR003594">
    <property type="entry name" value="HATPase_dom"/>
</dbReference>
<dbReference type="AlphaFoldDB" id="Q0U433"/>
<dbReference type="GeneID" id="5980608"/>
<keyword evidence="1 2" id="KW-0597">Phosphoprotein</keyword>
<gene>
    <name evidence="6" type="ORF">SNOG_13481</name>
</gene>
<dbReference type="SMART" id="SM00388">
    <property type="entry name" value="HisKA"/>
    <property type="match status" value="1"/>
</dbReference>
<dbReference type="SMART" id="SM00387">
    <property type="entry name" value="HATPase_c"/>
    <property type="match status" value="1"/>
</dbReference>